<accession>A0A2A3Z059</accession>
<keyword evidence="1" id="KW-1133">Transmembrane helix</keyword>
<comment type="caution">
    <text evidence="2">The sequence shown here is derived from an EMBL/GenBank/DDBJ whole genome shotgun (WGS) entry which is preliminary data.</text>
</comment>
<keyword evidence="1" id="KW-0472">Membrane</keyword>
<reference evidence="2 3" key="1">
    <citation type="journal article" date="2017" name="Elife">
        <title>Extensive horizontal gene transfer in cheese-associated bacteria.</title>
        <authorList>
            <person name="Bonham K.S."/>
            <person name="Wolfe B.E."/>
            <person name="Dutton R.J."/>
        </authorList>
    </citation>
    <scope>NUCLEOTIDE SEQUENCE [LARGE SCALE GENOMIC DNA]</scope>
    <source>
        <strain evidence="2 3">962_8</strain>
    </source>
</reference>
<sequence length="67" mass="7625">MAARGLGGVAMVWLLGFPRLRGARVVLMLAAVTYTSFSEINIRLNWAEESLLFGLIVVWPLWRIFFK</sequence>
<gene>
    <name evidence="2" type="ORF">CIK65_00960</name>
</gene>
<feature type="transmembrane region" description="Helical" evidence="1">
    <location>
        <begin position="46"/>
        <end position="66"/>
    </location>
</feature>
<dbReference type="AlphaFoldDB" id="A0A2A3Z059"/>
<dbReference type="EMBL" id="NRGQ01000002">
    <property type="protein sequence ID" value="PCC44765.1"/>
    <property type="molecule type" value="Genomic_DNA"/>
</dbReference>
<evidence type="ECO:0000256" key="1">
    <source>
        <dbReference type="SAM" id="Phobius"/>
    </source>
</evidence>
<evidence type="ECO:0000313" key="3">
    <source>
        <dbReference type="Proteomes" id="UP000218620"/>
    </source>
</evidence>
<name>A0A2A3Z059_BREAU</name>
<protein>
    <submittedName>
        <fullName evidence="2">Uncharacterized protein</fullName>
    </submittedName>
</protein>
<keyword evidence="1" id="KW-0812">Transmembrane</keyword>
<organism evidence="2 3">
    <name type="scientific">Brevibacterium aurantiacum</name>
    <dbReference type="NCBI Taxonomy" id="273384"/>
    <lineage>
        <taxon>Bacteria</taxon>
        <taxon>Bacillati</taxon>
        <taxon>Actinomycetota</taxon>
        <taxon>Actinomycetes</taxon>
        <taxon>Micrococcales</taxon>
        <taxon>Brevibacteriaceae</taxon>
        <taxon>Brevibacterium</taxon>
    </lineage>
</organism>
<proteinExistence type="predicted"/>
<dbReference type="Proteomes" id="UP000218620">
    <property type="component" value="Unassembled WGS sequence"/>
</dbReference>
<evidence type="ECO:0000313" key="2">
    <source>
        <dbReference type="EMBL" id="PCC44765.1"/>
    </source>
</evidence>